<dbReference type="GO" id="GO:0003755">
    <property type="term" value="F:peptidyl-prolyl cis-trans isomerase activity"/>
    <property type="evidence" value="ECO:0007669"/>
    <property type="project" value="UniProtKB-EC"/>
</dbReference>
<evidence type="ECO:0000256" key="8">
    <source>
        <dbReference type="SAM" id="Phobius"/>
    </source>
</evidence>
<dbReference type="PANTHER" id="PTHR47529:SF1">
    <property type="entry name" value="PERIPLASMIC CHAPERONE PPID"/>
    <property type="match status" value="1"/>
</dbReference>
<dbReference type="GO" id="GO:0005886">
    <property type="term" value="C:plasma membrane"/>
    <property type="evidence" value="ECO:0007669"/>
    <property type="project" value="UniProtKB-SubCell"/>
</dbReference>
<evidence type="ECO:0000256" key="1">
    <source>
        <dbReference type="ARBA" id="ARBA00004401"/>
    </source>
</evidence>
<evidence type="ECO:0000259" key="9">
    <source>
        <dbReference type="Pfam" id="PF13145"/>
    </source>
</evidence>
<name>A0A1V2ES76_9SPHN</name>
<dbReference type="EMBL" id="MPSB01000018">
    <property type="protein sequence ID" value="ONF95039.1"/>
    <property type="molecule type" value="Genomic_DNA"/>
</dbReference>
<evidence type="ECO:0000256" key="2">
    <source>
        <dbReference type="ARBA" id="ARBA00022475"/>
    </source>
</evidence>
<evidence type="ECO:0000256" key="5">
    <source>
        <dbReference type="ARBA" id="ARBA00023136"/>
    </source>
</evidence>
<sequence>MLGFFRRIINSRFGVVVTMGVLGVIALAFALGDITGLQSSGGASGATVAKVGGEDVSEAELTQRVQDELRGAQQRNPGVDMAQLVAAGGVEGVLDRMLAGLSLQAFGEDQGMVVSRALIGSELRNIPALQGPTGKFDQAIYEQVLARNRLTDAQVQADIARETMAQFLVRPQVGAGQVPQSLALPYASLLLEKRAGQVALIPAAAMPTGAAPTDAEIQDWYKRNLQRYSLPERRVVRYARVSPEMVKARSTPTDAEIAAAYNGDKARWAARETRTVSLVTVLDQKAADALAAKVRGGSSVADAARAAGLEARRLEAQDKAALTSATSAAVANALFGAAQGGTIGPVRGSIGFVVGKVETVAQVPGKSLADARATIVDELTKKKTADALTSIREALEDAIADNANFSELVTDQKLNAATTPALTATGGDPTKPEAQPDPTLLPVLSAAFQSEEGDDPQVVATGPDGSFALVALDRIVRAAPRPIAEVREQAAKDFTADRARRAARAAASKVLAAVNKGATVEKALADAGVRGARVERAVAARSQINQDPRGPNPVLALLFSMKGGTAKMLEAPDRAGWLIVKLEQIQPGDAAKVPQVITATRRDLGRAVGAEYAQQFTNAVQKAMKASRNADAIARVKASLIGQGGSNP</sequence>
<dbReference type="Pfam" id="PF13624">
    <property type="entry name" value="SurA_N_3"/>
    <property type="match status" value="1"/>
</dbReference>
<proteinExistence type="inferred from homology"/>
<keyword evidence="2" id="KW-1003">Cell membrane</keyword>
<keyword evidence="6" id="KW-0143">Chaperone</keyword>
<protein>
    <submittedName>
        <fullName evidence="10">Peptidyl-prolyl cis-trans isomerase D</fullName>
        <ecNumber evidence="10">5.2.1.8</ecNumber>
    </submittedName>
</protein>
<evidence type="ECO:0000256" key="4">
    <source>
        <dbReference type="ARBA" id="ARBA00022989"/>
    </source>
</evidence>
<reference evidence="10 11" key="1">
    <citation type="submission" date="2016-11" db="EMBL/GenBank/DDBJ databases">
        <title>Genome sequence of Sphingomonas jeddahensis G39.</title>
        <authorList>
            <person name="Poehlein A."/>
            <person name="Wuebbeler J.H."/>
            <person name="Steinbuechel A."/>
            <person name="Daniel R."/>
        </authorList>
    </citation>
    <scope>NUCLEOTIDE SEQUENCE [LARGE SCALE GENOMIC DNA]</scope>
    <source>
        <strain evidence="10 11">G39</strain>
    </source>
</reference>
<dbReference type="InterPro" id="IPR052029">
    <property type="entry name" value="PpiD_chaperone"/>
</dbReference>
<keyword evidence="5 8" id="KW-0472">Membrane</keyword>
<dbReference type="RefSeq" id="WP_076745571.1">
    <property type="nucleotide sequence ID" value="NZ_MPSB01000018.1"/>
</dbReference>
<keyword evidence="3 8" id="KW-0812">Transmembrane</keyword>
<evidence type="ECO:0000313" key="10">
    <source>
        <dbReference type="EMBL" id="ONF95039.1"/>
    </source>
</evidence>
<comment type="caution">
    <text evidence="10">The sequence shown here is derived from an EMBL/GenBank/DDBJ whole genome shotgun (WGS) entry which is preliminary data.</text>
</comment>
<evidence type="ECO:0000256" key="6">
    <source>
        <dbReference type="ARBA" id="ARBA00023186"/>
    </source>
</evidence>
<dbReference type="PANTHER" id="PTHR47529">
    <property type="entry name" value="PEPTIDYL-PROLYL CIS-TRANS ISOMERASE D"/>
    <property type="match status" value="1"/>
</dbReference>
<evidence type="ECO:0000256" key="3">
    <source>
        <dbReference type="ARBA" id="ARBA00022692"/>
    </source>
</evidence>
<feature type="domain" description="PpiC" evidence="9">
    <location>
        <begin position="252"/>
        <end position="372"/>
    </location>
</feature>
<comment type="subcellular location">
    <subcellularLocation>
        <location evidence="1">Cell membrane</location>
        <topology evidence="1">Single-pass type II membrane protein</topology>
    </subcellularLocation>
</comment>
<dbReference type="OrthoDB" id="9768393at2"/>
<dbReference type="Pfam" id="PF13145">
    <property type="entry name" value="Rotamase_2"/>
    <property type="match status" value="1"/>
</dbReference>
<dbReference type="EC" id="5.2.1.8" evidence="10"/>
<accession>A0A1V2ES76</accession>
<evidence type="ECO:0000256" key="7">
    <source>
        <dbReference type="ARBA" id="ARBA00038408"/>
    </source>
</evidence>
<dbReference type="AlphaFoldDB" id="A0A1V2ES76"/>
<gene>
    <name evidence="10" type="primary">ppiD</name>
    <name evidence="10" type="ORF">SPHI_28190</name>
</gene>
<dbReference type="STRING" id="1915074.SPHI_28190"/>
<organism evidence="10 11">
    <name type="scientific">Sphingomonas jeddahensis</name>
    <dbReference type="NCBI Taxonomy" id="1915074"/>
    <lineage>
        <taxon>Bacteria</taxon>
        <taxon>Pseudomonadati</taxon>
        <taxon>Pseudomonadota</taxon>
        <taxon>Alphaproteobacteria</taxon>
        <taxon>Sphingomonadales</taxon>
        <taxon>Sphingomonadaceae</taxon>
        <taxon>Sphingomonas</taxon>
    </lineage>
</organism>
<dbReference type="InterPro" id="IPR027304">
    <property type="entry name" value="Trigger_fact/SurA_dom_sf"/>
</dbReference>
<dbReference type="Proteomes" id="UP000188729">
    <property type="component" value="Unassembled WGS sequence"/>
</dbReference>
<dbReference type="SUPFAM" id="SSF109998">
    <property type="entry name" value="Triger factor/SurA peptide-binding domain-like"/>
    <property type="match status" value="1"/>
</dbReference>
<comment type="similarity">
    <text evidence="7">Belongs to the PpiD chaperone family.</text>
</comment>
<dbReference type="InterPro" id="IPR000297">
    <property type="entry name" value="PPIase_PpiC"/>
</dbReference>
<feature type="transmembrane region" description="Helical" evidence="8">
    <location>
        <begin position="12"/>
        <end position="31"/>
    </location>
</feature>
<keyword evidence="10" id="KW-0413">Isomerase</keyword>
<keyword evidence="11" id="KW-1185">Reference proteome</keyword>
<evidence type="ECO:0000313" key="11">
    <source>
        <dbReference type="Proteomes" id="UP000188729"/>
    </source>
</evidence>
<keyword evidence="4 8" id="KW-1133">Transmembrane helix</keyword>